<organism evidence="7 8">
    <name type="scientific">Oceanobacillus halophilus</name>
    <dbReference type="NCBI Taxonomy" id="930130"/>
    <lineage>
        <taxon>Bacteria</taxon>
        <taxon>Bacillati</taxon>
        <taxon>Bacillota</taxon>
        <taxon>Bacilli</taxon>
        <taxon>Bacillales</taxon>
        <taxon>Bacillaceae</taxon>
        <taxon>Oceanobacillus</taxon>
    </lineage>
</organism>
<dbReference type="EMBL" id="RBZP01000030">
    <property type="protein sequence ID" value="RKQ28553.1"/>
    <property type="molecule type" value="Genomic_DNA"/>
</dbReference>
<reference evidence="7 8" key="1">
    <citation type="journal article" date="2016" name="Int. J. Syst. Evol. Microbiol.">
        <title>Oceanobacillus halophilus sp. nov., a novel moderately halophilic bacterium from a hypersaline lake.</title>
        <authorList>
            <person name="Amoozegar M.A."/>
            <person name="Bagheri M."/>
            <person name="Makhdoumi A."/>
            <person name="Nikou M.M."/>
            <person name="Fazeli S.A.S."/>
            <person name="Schumann P."/>
            <person name="Sproer C."/>
            <person name="Sanchez-Porro C."/>
            <person name="Ventosa A."/>
        </authorList>
    </citation>
    <scope>NUCLEOTIDE SEQUENCE [LARGE SCALE GENOMIC DNA]</scope>
    <source>
        <strain evidence="7 8">DSM 23996</strain>
    </source>
</reference>
<comment type="caution">
    <text evidence="7">The sequence shown here is derived from an EMBL/GenBank/DDBJ whole genome shotgun (WGS) entry which is preliminary data.</text>
</comment>
<proteinExistence type="inferred from homology"/>
<feature type="compositionally biased region" description="Basic residues" evidence="5">
    <location>
        <begin position="1"/>
        <end position="12"/>
    </location>
</feature>
<dbReference type="GO" id="GO:0005886">
    <property type="term" value="C:plasma membrane"/>
    <property type="evidence" value="ECO:0007669"/>
    <property type="project" value="UniProtKB-SubCell"/>
</dbReference>
<evidence type="ECO:0000313" key="8">
    <source>
        <dbReference type="Proteomes" id="UP000269301"/>
    </source>
</evidence>
<dbReference type="Proteomes" id="UP000269301">
    <property type="component" value="Unassembled WGS sequence"/>
</dbReference>
<evidence type="ECO:0000256" key="4">
    <source>
        <dbReference type="PIRNR" id="PIRNR005690"/>
    </source>
</evidence>
<protein>
    <submittedName>
        <fullName evidence="7">Spore germination protein</fullName>
    </submittedName>
</protein>
<dbReference type="InterPro" id="IPR004995">
    <property type="entry name" value="Spore_Ger"/>
</dbReference>
<dbReference type="GO" id="GO:0009847">
    <property type="term" value="P:spore germination"/>
    <property type="evidence" value="ECO:0007669"/>
    <property type="project" value="UniProtKB-UniRule"/>
</dbReference>
<feature type="transmembrane region" description="Helical" evidence="6">
    <location>
        <begin position="318"/>
        <end position="340"/>
    </location>
</feature>
<feature type="transmembrane region" description="Helical" evidence="6">
    <location>
        <begin position="390"/>
        <end position="423"/>
    </location>
</feature>
<dbReference type="PANTHER" id="PTHR22550">
    <property type="entry name" value="SPORE GERMINATION PROTEIN"/>
    <property type="match status" value="1"/>
</dbReference>
<evidence type="ECO:0000256" key="6">
    <source>
        <dbReference type="SAM" id="Phobius"/>
    </source>
</evidence>
<sequence>MNFWKSKWKGNKRNKEPSSSMLDTSQETRLTTSLDENVQTVKKVFKNDADFSTRSFHLFNNIPATSLFISSLVDKEKINRDIIQPLQEKRSSNNEESANSTKKDLLQSLLNDYLYFADGEKKQDLSSLLDGLLHGKTVILLDGESQYLLLDTLKTEKRSIEQPETERVVRGPRDGFIEQMESNISLLRYRLPVPEFRVEPFEVGEKTKTKVSVCYLDNVVSDALLEEVIKRIQDISIDRILDAGYIEQFIQDNPRSPFPQVQNTERPDKAVGNILEGRVIILVDGSPFALIVPAVFNQFYQTSEDYAGRTIIMSIIRVIRFLSLIFSLTFSSLYITIVSFHPEMIPAQFVVAASSGRAGVPFPVVVEVLLMEVAMEILREATIRMPQQVGGALSIVGVLVIGEAAVSAGFVSPITVVIIALSTIGSFATPSYNAAIAFRLLKFPLIILSGFIGLLGLAVGLMFIINHMISLRSFGVPYLSPVSPWNKQGFKDSLIRAPLRWLTERPAELQPKDKVRVESGVESGPTNPFKRKGENDE</sequence>
<dbReference type="InterPro" id="IPR050768">
    <property type="entry name" value="UPF0353/GerABKA_families"/>
</dbReference>
<dbReference type="Pfam" id="PF03323">
    <property type="entry name" value="GerA"/>
    <property type="match status" value="1"/>
</dbReference>
<evidence type="ECO:0000256" key="2">
    <source>
        <dbReference type="ARBA" id="ARBA00005278"/>
    </source>
</evidence>
<feature type="transmembrane region" description="Helical" evidence="6">
    <location>
        <begin position="443"/>
        <end position="465"/>
    </location>
</feature>
<keyword evidence="8" id="KW-1185">Reference proteome</keyword>
<dbReference type="PIRSF" id="PIRSF005690">
    <property type="entry name" value="GerBA"/>
    <property type="match status" value="1"/>
</dbReference>
<evidence type="ECO:0000256" key="1">
    <source>
        <dbReference type="ARBA" id="ARBA00004141"/>
    </source>
</evidence>
<feature type="compositionally biased region" description="Polar residues" evidence="5">
    <location>
        <begin position="17"/>
        <end position="28"/>
    </location>
</feature>
<keyword evidence="6" id="KW-0812">Transmembrane</keyword>
<comment type="similarity">
    <text evidence="2 4">Belongs to the GerABKA family.</text>
</comment>
<comment type="subcellular location">
    <subcellularLocation>
        <location evidence="4">Cell membrane</location>
    </subcellularLocation>
    <subcellularLocation>
        <location evidence="1">Membrane</location>
        <topology evidence="1">Multi-pass membrane protein</topology>
    </subcellularLocation>
</comment>
<gene>
    <name evidence="7" type="ORF">D8M06_18740</name>
</gene>
<evidence type="ECO:0000256" key="3">
    <source>
        <dbReference type="ARBA" id="ARBA00023136"/>
    </source>
</evidence>
<feature type="region of interest" description="Disordered" evidence="5">
    <location>
        <begin position="1"/>
        <end position="28"/>
    </location>
</feature>
<feature type="region of interest" description="Disordered" evidence="5">
    <location>
        <begin position="512"/>
        <end position="537"/>
    </location>
</feature>
<dbReference type="OrthoDB" id="9772630at2"/>
<keyword evidence="3 4" id="KW-0472">Membrane</keyword>
<evidence type="ECO:0000313" key="7">
    <source>
        <dbReference type="EMBL" id="RKQ28553.1"/>
    </source>
</evidence>
<dbReference type="AlphaFoldDB" id="A0A494ZVK8"/>
<dbReference type="PANTHER" id="PTHR22550:SF5">
    <property type="entry name" value="LEUCINE ZIPPER PROTEIN 4"/>
    <property type="match status" value="1"/>
</dbReference>
<keyword evidence="6" id="KW-1133">Transmembrane helix</keyword>
<accession>A0A494ZVK8</accession>
<name>A0A494ZVK8_9BACI</name>
<evidence type="ECO:0000256" key="5">
    <source>
        <dbReference type="SAM" id="MobiDB-lite"/>
    </source>
</evidence>